<dbReference type="CDD" id="cd00160">
    <property type="entry name" value="RhoGEF"/>
    <property type="match status" value="1"/>
</dbReference>
<dbReference type="GO" id="GO:0005085">
    <property type="term" value="F:guanyl-nucleotide exchange factor activity"/>
    <property type="evidence" value="ECO:0007669"/>
    <property type="project" value="InterPro"/>
</dbReference>
<evidence type="ECO:0000259" key="1">
    <source>
        <dbReference type="PROSITE" id="PS50010"/>
    </source>
</evidence>
<dbReference type="InParanoid" id="A0A163JCU0"/>
<protein>
    <recommendedName>
        <fullName evidence="1">DH domain-containing protein</fullName>
    </recommendedName>
</protein>
<dbReference type="InterPro" id="IPR035899">
    <property type="entry name" value="DBL_dom_sf"/>
</dbReference>
<dbReference type="InterPro" id="IPR011993">
    <property type="entry name" value="PH-like_dom_sf"/>
</dbReference>
<dbReference type="InterPro" id="IPR051092">
    <property type="entry name" value="FYVE_RhoGEF_PH"/>
</dbReference>
<evidence type="ECO:0000313" key="2">
    <source>
        <dbReference type="EMBL" id="SAM00620.1"/>
    </source>
</evidence>
<organism evidence="2">
    <name type="scientific">Absidia glauca</name>
    <name type="common">Pin mould</name>
    <dbReference type="NCBI Taxonomy" id="4829"/>
    <lineage>
        <taxon>Eukaryota</taxon>
        <taxon>Fungi</taxon>
        <taxon>Fungi incertae sedis</taxon>
        <taxon>Mucoromycota</taxon>
        <taxon>Mucoromycotina</taxon>
        <taxon>Mucoromycetes</taxon>
        <taxon>Mucorales</taxon>
        <taxon>Cunninghamellaceae</taxon>
        <taxon>Absidia</taxon>
    </lineage>
</organism>
<accession>A0A163JCU0</accession>
<dbReference type="EMBL" id="LT553327">
    <property type="protein sequence ID" value="SAM00620.1"/>
    <property type="molecule type" value="Genomic_DNA"/>
</dbReference>
<dbReference type="PANTHER" id="PTHR12673:SF159">
    <property type="entry name" value="LD03170P"/>
    <property type="match status" value="1"/>
</dbReference>
<dbReference type="Gene3D" id="1.20.900.10">
    <property type="entry name" value="Dbl homology (DH) domain"/>
    <property type="match status" value="1"/>
</dbReference>
<feature type="domain" description="DH" evidence="1">
    <location>
        <begin position="119"/>
        <end position="302"/>
    </location>
</feature>
<dbReference type="Gene3D" id="2.30.29.30">
    <property type="entry name" value="Pleckstrin-homology domain (PH domain)/Phosphotyrosine-binding domain (PTB)"/>
    <property type="match status" value="1"/>
</dbReference>
<dbReference type="PROSITE" id="PS50010">
    <property type="entry name" value="DH_2"/>
    <property type="match status" value="1"/>
</dbReference>
<gene>
    <name evidence="2" type="primary">ABSGL_06335.1 scaffold 8126</name>
</gene>
<name>A0A163JCU0_ABSGL</name>
<dbReference type="AlphaFoldDB" id="A0A163JCU0"/>
<dbReference type="STRING" id="4829.A0A163JCU0"/>
<dbReference type="OMA" id="AANDHAF"/>
<dbReference type="SUPFAM" id="SSF48065">
    <property type="entry name" value="DBL homology domain (DH-domain)"/>
    <property type="match status" value="1"/>
</dbReference>
<dbReference type="OrthoDB" id="1716625at2759"/>
<dbReference type="GO" id="GO:0005737">
    <property type="term" value="C:cytoplasm"/>
    <property type="evidence" value="ECO:0007669"/>
    <property type="project" value="TreeGrafter"/>
</dbReference>
<dbReference type="Pfam" id="PF00621">
    <property type="entry name" value="RhoGEF"/>
    <property type="match status" value="1"/>
</dbReference>
<evidence type="ECO:0000313" key="3">
    <source>
        <dbReference type="Proteomes" id="UP000078561"/>
    </source>
</evidence>
<dbReference type="Proteomes" id="UP000078561">
    <property type="component" value="Unassembled WGS sequence"/>
</dbReference>
<dbReference type="SUPFAM" id="SSF50729">
    <property type="entry name" value="PH domain-like"/>
    <property type="match status" value="1"/>
</dbReference>
<proteinExistence type="predicted"/>
<dbReference type="SMART" id="SM00325">
    <property type="entry name" value="RhoGEF"/>
    <property type="match status" value="1"/>
</dbReference>
<dbReference type="InterPro" id="IPR000219">
    <property type="entry name" value="DH_dom"/>
</dbReference>
<dbReference type="PANTHER" id="PTHR12673">
    <property type="entry name" value="FACIOGENITAL DYSPLASIA PROTEIN"/>
    <property type="match status" value="1"/>
</dbReference>
<keyword evidence="3" id="KW-1185">Reference proteome</keyword>
<reference evidence="2" key="1">
    <citation type="submission" date="2016-04" db="EMBL/GenBank/DDBJ databases">
        <authorList>
            <person name="Evans L.H."/>
            <person name="Alamgir A."/>
            <person name="Owens N."/>
            <person name="Weber N.D."/>
            <person name="Virtaneva K."/>
            <person name="Barbian K."/>
            <person name="Babar A."/>
            <person name="Rosenke K."/>
        </authorList>
    </citation>
    <scope>NUCLEOTIDE SEQUENCE [LARGE SCALE GENOMIC DNA]</scope>
    <source>
        <strain evidence="2">CBS 101.48</strain>
    </source>
</reference>
<sequence length="577" mass="65959">MGKLFQLGKDEIRKPAHTLAKRTRHFIQKKTSTFTQQAYHFQHPQRPASFYQSLFSTSTSSIQPPASLNKEEEEAYATFRQAYTQFLTIHQLFEEPRSWKEAFLTHHDLPLSLNACQLQFQELVYEVIRTEKTYVHDLTLAYKIFAEDALTWSELPQPLKLIFDNLLQIIRLHLGLLDVKARQEAQQPILRTIADLFLSYTPRFLHYYSAYFVHFETANDVVVSSMAASDPLGVYLKARSAWAECRNLTLQSFLLKPVQRLMKYPLFFKSLSDVLPTHDPDRINHLRTLHELKTVIHQIEVDKKNHEDFRKLDDLASRISGFPGELAQKHRRLVYEGPLTLLPLTSLQRSITKDALGSQHYAYLPIKETPKLTRSFSASSLSSSSHHASSKEKLYVFLFNDMILCTKIRSKPRSLGKEIKPGTTYGPTPNTLFKLTQPPGKVTFVDRAVCRYAANDHAFHRRVHPTLEEHPNQFICSIASPHITTYHFETTQDQDQDDQKSQWCDALTSVLELHTKAWHLSGTTAAKSPSNITTTLPFDPLSWAHKPLPPLLPSSSSSITSSDSLQFTTAASSPILF</sequence>